<protein>
    <submittedName>
        <fullName evidence="2">Uncharacterized protein</fullName>
    </submittedName>
</protein>
<evidence type="ECO:0000313" key="3">
    <source>
        <dbReference type="Proteomes" id="UP000269115"/>
    </source>
</evidence>
<dbReference type="AlphaFoldDB" id="A0A9X8ELX8"/>
<proteinExistence type="predicted"/>
<gene>
    <name evidence="2" type="ORF">EDF85_0055</name>
</gene>
<sequence>MRSRALSGFCCALTLSALPNLALAQATVAQVFNGEMLGTNLRFFESVAGVARTSFGDTHTYKVQGCEITATAGGGTVSELRMELSSTCKADLSTFIGDFAPPAAQPLTFGAMAGSSGGGLEFYASCLSMCGNAADPSVYALWQGPRAVGFTEVLLEVVLVDDEASAAAGHWSEAMQKAKGDDFVVDTRFNCERTFDEVAQASFDKVKVNAVTIGTELTKPGC</sequence>
<reference evidence="2 3" key="1">
    <citation type="submission" date="2018-11" db="EMBL/GenBank/DDBJ databases">
        <title>Genomic analyses of the natural microbiome of Caenorhabditis elegans.</title>
        <authorList>
            <person name="Samuel B."/>
        </authorList>
    </citation>
    <scope>NUCLEOTIDE SEQUENCE [LARGE SCALE GENOMIC DNA]</scope>
    <source>
        <strain evidence="2 3">BIGb0473</strain>
    </source>
</reference>
<feature type="chain" id="PRO_5040876444" evidence="1">
    <location>
        <begin position="25"/>
        <end position="222"/>
    </location>
</feature>
<evidence type="ECO:0000313" key="2">
    <source>
        <dbReference type="EMBL" id="ROQ56186.1"/>
    </source>
</evidence>
<organism evidence="2 3">
    <name type="scientific">Pseudomonas putida</name>
    <name type="common">Arthrobacter siderocapsulatus</name>
    <dbReference type="NCBI Taxonomy" id="303"/>
    <lineage>
        <taxon>Bacteria</taxon>
        <taxon>Pseudomonadati</taxon>
        <taxon>Pseudomonadota</taxon>
        <taxon>Gammaproteobacteria</taxon>
        <taxon>Pseudomonadales</taxon>
        <taxon>Pseudomonadaceae</taxon>
        <taxon>Pseudomonas</taxon>
    </lineage>
</organism>
<accession>A0A9X8ELX8</accession>
<dbReference type="RefSeq" id="WP_054915706.1">
    <property type="nucleotide sequence ID" value="NZ_RJUR01000001.1"/>
</dbReference>
<evidence type="ECO:0000256" key="1">
    <source>
        <dbReference type="SAM" id="SignalP"/>
    </source>
</evidence>
<name>A0A9X8ELX8_PSEPU</name>
<feature type="signal peptide" evidence="1">
    <location>
        <begin position="1"/>
        <end position="24"/>
    </location>
</feature>
<dbReference type="Proteomes" id="UP000269115">
    <property type="component" value="Unassembled WGS sequence"/>
</dbReference>
<keyword evidence="1" id="KW-0732">Signal</keyword>
<dbReference type="EMBL" id="RJUR01000001">
    <property type="protein sequence ID" value="ROQ56186.1"/>
    <property type="molecule type" value="Genomic_DNA"/>
</dbReference>
<comment type="caution">
    <text evidence="2">The sequence shown here is derived from an EMBL/GenBank/DDBJ whole genome shotgun (WGS) entry which is preliminary data.</text>
</comment>